<accession>M1WD48</accession>
<comment type="caution">
    <text evidence="2">The sequence shown here is derived from an EMBL/GenBank/DDBJ whole genome shotgun (WGS) entry which is preliminary data.</text>
</comment>
<reference evidence="2 3" key="1">
    <citation type="journal article" date="2013" name="PLoS Genet.">
        <title>Plant-symbiotic fungi as chemical engineers: Multi-genome analysis of the Clavicipitaceae reveals dynamics of alkaloid loci.</title>
        <authorList>
            <person name="Schardl C.L."/>
            <person name="Young C.A."/>
            <person name="Hesse U."/>
            <person name="Amyotte S.G."/>
            <person name="Andreeva K."/>
            <person name="Calie P.J."/>
            <person name="Fleetwood D.J."/>
            <person name="Haws D.C."/>
            <person name="Moore N."/>
            <person name="Oeser B."/>
            <person name="Panaccione D.G."/>
            <person name="Schweri K.K."/>
            <person name="Voisey C.R."/>
            <person name="Farman M.L."/>
            <person name="Jaromczyk J.W."/>
            <person name="Roe B.A."/>
            <person name="O'Sullivan D.M."/>
            <person name="Scott B."/>
            <person name="Tudzynski P."/>
            <person name="An Z."/>
            <person name="Arnaoudova E.G."/>
            <person name="Bullock C.T."/>
            <person name="Charlton N.D."/>
            <person name="Chen L."/>
            <person name="Cox M."/>
            <person name="Dinkins R.D."/>
            <person name="Florea S."/>
            <person name="Glenn A.E."/>
            <person name="Gordon A."/>
            <person name="Gueldener U."/>
            <person name="Harris D.R."/>
            <person name="Hollin W."/>
            <person name="Jaromczyk J."/>
            <person name="Johnson R.D."/>
            <person name="Khan A.K."/>
            <person name="Leistner E."/>
            <person name="Leuchtmann A."/>
            <person name="Li C."/>
            <person name="Liu J."/>
            <person name="Liu J."/>
            <person name="Liu M."/>
            <person name="Mace W."/>
            <person name="Machado C."/>
            <person name="Nagabhyru P."/>
            <person name="Pan J."/>
            <person name="Schmid J."/>
            <person name="Sugawara K."/>
            <person name="Steiner U."/>
            <person name="Takach J.E."/>
            <person name="Tanaka E."/>
            <person name="Webb J.S."/>
            <person name="Wilson E.V."/>
            <person name="Wiseman J.L."/>
            <person name="Yoshida R."/>
            <person name="Zeng Z."/>
        </authorList>
    </citation>
    <scope>NUCLEOTIDE SEQUENCE [LARGE SCALE GENOMIC DNA]</scope>
    <source>
        <strain evidence="2 3">20.1</strain>
    </source>
</reference>
<evidence type="ECO:0000256" key="1">
    <source>
        <dbReference type="SAM" id="MobiDB-lite"/>
    </source>
</evidence>
<protein>
    <submittedName>
        <fullName evidence="2">Uncharacterized protein</fullName>
    </submittedName>
</protein>
<sequence>MGGVNAISTGTDFAAHIAAMESRLLSRIASIQGNQPQPGQRNGGRGGSTGDPRPYPPAVSVDVRQQRLATGRELCSLPDEQSQERDRKIAQIVRFGELYLSRFARSPLQALGYVDAQTRLYDELYQEDCGHPYSYQYAVMITMSNGNLARVRVFAQRAVRSFVTTLGSDNSQTAEYADLVTESSSLTLFGMSMKWKTSVDQIPQGLGPEEFENWLWKREPPVTPAQPMSPPSQSLFSGFFDLAYKNCVDAAGCFQLRHSCFLGEIVETLVPHPLDLKIRDIHGKIVELHFYTKWEGIELESSQYQRGHTVAILNASQYVFKFGPRGIRQTDLEMIKVNTIAAHGLFCINLLWHLFGNFVSALAN</sequence>
<dbReference type="AlphaFoldDB" id="M1WD48"/>
<dbReference type="eggNOG" id="KOG2084">
    <property type="taxonomic scope" value="Eukaryota"/>
</dbReference>
<dbReference type="PANTHER" id="PTHR47332">
    <property type="entry name" value="SET DOMAIN-CONTAINING PROTEIN 5"/>
    <property type="match status" value="1"/>
</dbReference>
<dbReference type="EMBL" id="CAGA01000013">
    <property type="protein sequence ID" value="CCE29279.1"/>
    <property type="molecule type" value="Genomic_DNA"/>
</dbReference>
<dbReference type="Proteomes" id="UP000016801">
    <property type="component" value="Unassembled WGS sequence"/>
</dbReference>
<dbReference type="HOGENOM" id="CLU_760776_0_0_1"/>
<dbReference type="OrthoDB" id="265717at2759"/>
<organism evidence="2 3">
    <name type="scientific">Claviceps purpurea (strain 20.1)</name>
    <name type="common">Ergot fungus</name>
    <name type="synonym">Sphacelia segetum</name>
    <dbReference type="NCBI Taxonomy" id="1111077"/>
    <lineage>
        <taxon>Eukaryota</taxon>
        <taxon>Fungi</taxon>
        <taxon>Dikarya</taxon>
        <taxon>Ascomycota</taxon>
        <taxon>Pezizomycotina</taxon>
        <taxon>Sordariomycetes</taxon>
        <taxon>Hypocreomycetidae</taxon>
        <taxon>Hypocreales</taxon>
        <taxon>Clavicipitaceae</taxon>
        <taxon>Claviceps</taxon>
    </lineage>
</organism>
<evidence type="ECO:0000313" key="3">
    <source>
        <dbReference type="Proteomes" id="UP000016801"/>
    </source>
</evidence>
<feature type="region of interest" description="Disordered" evidence="1">
    <location>
        <begin position="32"/>
        <end position="57"/>
    </location>
</feature>
<dbReference type="InterPro" id="IPR053185">
    <property type="entry name" value="SET_domain_protein"/>
</dbReference>
<gene>
    <name evidence="2" type="ORF">CPUR_02972</name>
</gene>
<dbReference type="STRING" id="1111077.M1WD48"/>
<dbReference type="VEuPathDB" id="FungiDB:CPUR_02972"/>
<keyword evidence="3" id="KW-1185">Reference proteome</keyword>
<proteinExistence type="predicted"/>
<evidence type="ECO:0000313" key="2">
    <source>
        <dbReference type="EMBL" id="CCE29279.1"/>
    </source>
</evidence>
<dbReference type="PANTHER" id="PTHR47332:SF2">
    <property type="entry name" value="SET-6"/>
    <property type="match status" value="1"/>
</dbReference>
<name>M1WD48_CLAP2</name>